<dbReference type="InterPro" id="IPR036625">
    <property type="entry name" value="E3-bd_dom_sf"/>
</dbReference>
<dbReference type="PROSITE" id="PS51826">
    <property type="entry name" value="PSBD"/>
    <property type="match status" value="1"/>
</dbReference>
<dbReference type="InterPro" id="IPR000089">
    <property type="entry name" value="Biotin_lipoyl"/>
</dbReference>
<sequence>MPIINRMMSSNFFRNQLIKTFFRSNFLFSKQIESKITVLNDRNISLCRQNFAETIVKMPALSPTMSSGIIIKWHKKEGDKINAGDILCEVQTDKAVVAFEFDDDAILAKILVTENSSDIMVGDLIAIVCEETDDWKNVKIPTDLKKIETSPPILEQKNFEANNMKISPSARHLIKSYKIEASSIKPTGPHGILTKDDVLNFVRNNHLKPSNDLSSLEETEFYRSKSDISSVQSKGNENFIDIEITNMRRTIAKRLTESKSSIPHAYMSIKCRMDKLLNLRKNLKQKSLSISLNDMMVKAVALALKQCPHMNCRWNESSHQIEFIKDVDISIAVATPTGLITPIIKNANQLTLEEISIQSKKLIEKAKDNKLQPEDFIGGTFSISNLGMFDIDHFVGVINPPQAAILAIGSTRPKFFGDPEDYHLVHQTILSLSYDCRAIDEETSADFLEKIQNNIEEPEILLHSDGSKNRRLSAFI</sequence>
<comment type="cofactor">
    <cofactor evidence="3">
        <name>(R)-lipoate</name>
        <dbReference type="ChEBI" id="CHEBI:83088"/>
    </cofactor>
</comment>
<evidence type="ECO:0000256" key="1">
    <source>
        <dbReference type="ARBA" id="ARBA00007317"/>
    </source>
</evidence>
<dbReference type="CDD" id="cd06849">
    <property type="entry name" value="lipoyl_domain"/>
    <property type="match status" value="1"/>
</dbReference>
<comment type="similarity">
    <text evidence="1 3">Belongs to the 2-oxoacid dehydrogenase family.</text>
</comment>
<dbReference type="Pfam" id="PF00364">
    <property type="entry name" value="Biotin_lipoyl"/>
    <property type="match status" value="1"/>
</dbReference>
<evidence type="ECO:0000313" key="6">
    <source>
        <dbReference type="EMBL" id="KAF7488315.1"/>
    </source>
</evidence>
<dbReference type="GO" id="GO:0045254">
    <property type="term" value="C:pyruvate dehydrogenase complex"/>
    <property type="evidence" value="ECO:0007669"/>
    <property type="project" value="InterPro"/>
</dbReference>
<evidence type="ECO:0000259" key="5">
    <source>
        <dbReference type="PROSITE" id="PS51826"/>
    </source>
</evidence>
<dbReference type="GO" id="GO:0005739">
    <property type="term" value="C:mitochondrion"/>
    <property type="evidence" value="ECO:0007669"/>
    <property type="project" value="TreeGrafter"/>
</dbReference>
<evidence type="ECO:0000259" key="4">
    <source>
        <dbReference type="PROSITE" id="PS50968"/>
    </source>
</evidence>
<reference evidence="7" key="3">
    <citation type="submission" date="2022-06" db="UniProtKB">
        <authorList>
            <consortium name="EnsemblMetazoa"/>
        </authorList>
    </citation>
    <scope>IDENTIFICATION</scope>
</reference>
<dbReference type="AlphaFoldDB" id="A0A834R249"/>
<gene>
    <name evidence="6" type="ORF">SSS_1942</name>
</gene>
<dbReference type="GO" id="GO:0006086">
    <property type="term" value="P:pyruvate decarboxylation to acetyl-CoA"/>
    <property type="evidence" value="ECO:0007669"/>
    <property type="project" value="InterPro"/>
</dbReference>
<dbReference type="SUPFAM" id="SSF52777">
    <property type="entry name" value="CoA-dependent acyltransferases"/>
    <property type="match status" value="1"/>
</dbReference>
<dbReference type="SUPFAM" id="SSF51230">
    <property type="entry name" value="Single hybrid motif"/>
    <property type="match status" value="1"/>
</dbReference>
<keyword evidence="3" id="KW-0808">Transferase</keyword>
<dbReference type="PROSITE" id="PS50968">
    <property type="entry name" value="BIOTINYL_LIPOYL"/>
    <property type="match status" value="1"/>
</dbReference>
<keyword evidence="8" id="KW-1185">Reference proteome</keyword>
<dbReference type="EMBL" id="WVUK01000066">
    <property type="protein sequence ID" value="KAF7488315.1"/>
    <property type="molecule type" value="Genomic_DNA"/>
</dbReference>
<dbReference type="InterPro" id="IPR023213">
    <property type="entry name" value="CAT-like_dom_sf"/>
</dbReference>
<dbReference type="Gene3D" id="4.10.320.10">
    <property type="entry name" value="E3-binding domain"/>
    <property type="match status" value="1"/>
</dbReference>
<reference evidence="6" key="2">
    <citation type="submission" date="2020-01" db="EMBL/GenBank/DDBJ databases">
        <authorList>
            <person name="Korhonen P.K.K."/>
            <person name="Guangxu M.G."/>
            <person name="Wang T.W."/>
            <person name="Stroehlein A.J.S."/>
            <person name="Young N.D."/>
            <person name="Ang C.-S.A."/>
            <person name="Fernando D.W.F."/>
            <person name="Lu H.L."/>
            <person name="Taylor S.T."/>
            <person name="Ehtesham M.E.M."/>
            <person name="Najaraj S.H.N."/>
            <person name="Harsha G.H.G."/>
            <person name="Madugundu A.M."/>
            <person name="Renuse S.R."/>
            <person name="Holt D.H."/>
            <person name="Pandey A.P."/>
            <person name="Papenfuss A.P."/>
            <person name="Gasser R.B.G."/>
            <person name="Fischer K.F."/>
        </authorList>
    </citation>
    <scope>NUCLEOTIDE SEQUENCE</scope>
    <source>
        <strain evidence="6">SSS_KF_BRIS2020</strain>
    </source>
</reference>
<dbReference type="OrthoDB" id="537444at2759"/>
<dbReference type="SUPFAM" id="SSF47005">
    <property type="entry name" value="Peripheral subunit-binding domain of 2-oxo acid dehydrogenase complex"/>
    <property type="match status" value="1"/>
</dbReference>
<feature type="domain" description="Peripheral subunit-binding (PSBD)" evidence="5">
    <location>
        <begin position="165"/>
        <end position="202"/>
    </location>
</feature>
<dbReference type="Pfam" id="PF02817">
    <property type="entry name" value="E3_binding"/>
    <property type="match status" value="1"/>
</dbReference>
<evidence type="ECO:0000313" key="7">
    <source>
        <dbReference type="EnsemblMetazoa" id="KAF7488315.1"/>
    </source>
</evidence>
<dbReference type="GO" id="GO:0016746">
    <property type="term" value="F:acyltransferase activity"/>
    <property type="evidence" value="ECO:0007669"/>
    <property type="project" value="UniProtKB-KW"/>
</dbReference>
<keyword evidence="6" id="KW-0670">Pyruvate</keyword>
<evidence type="ECO:0000256" key="2">
    <source>
        <dbReference type="ARBA" id="ARBA00022823"/>
    </source>
</evidence>
<feature type="domain" description="Lipoyl-binding" evidence="4">
    <location>
        <begin position="53"/>
        <end position="129"/>
    </location>
</feature>
<dbReference type="FunFam" id="2.40.50.100:FF:000010">
    <property type="entry name" value="Acetyltransferase component of pyruvate dehydrogenase complex"/>
    <property type="match status" value="1"/>
</dbReference>
<accession>A0A834R249</accession>
<dbReference type="PANTHER" id="PTHR23151:SF90">
    <property type="entry name" value="DIHYDROLIPOYLLYSINE-RESIDUE ACETYLTRANSFERASE COMPONENT OF PYRUVATE DEHYDROGENASE COMPLEX, MITOCHONDRIAL-RELATED"/>
    <property type="match status" value="1"/>
</dbReference>
<dbReference type="Pfam" id="PF00198">
    <property type="entry name" value="2-oxoacid_dh"/>
    <property type="match status" value="1"/>
</dbReference>
<dbReference type="Gene3D" id="2.40.50.100">
    <property type="match status" value="1"/>
</dbReference>
<dbReference type="Gene3D" id="3.30.559.10">
    <property type="entry name" value="Chloramphenicol acetyltransferase-like domain"/>
    <property type="match status" value="1"/>
</dbReference>
<keyword evidence="3" id="KW-0012">Acyltransferase</keyword>
<dbReference type="InterPro" id="IPR011053">
    <property type="entry name" value="Single_hybrid_motif"/>
</dbReference>
<dbReference type="Proteomes" id="UP000070412">
    <property type="component" value="Unassembled WGS sequence"/>
</dbReference>
<proteinExistence type="inferred from homology"/>
<reference evidence="8" key="1">
    <citation type="journal article" date="2020" name="PLoS Negl. Trop. Dis.">
        <title>High-quality nuclear genome for Sarcoptes scabiei-A critical resource for a neglected parasite.</title>
        <authorList>
            <person name="Korhonen P.K."/>
            <person name="Gasser R.B."/>
            <person name="Ma G."/>
            <person name="Wang T."/>
            <person name="Stroehlein A.J."/>
            <person name="Young N.D."/>
            <person name="Ang C.S."/>
            <person name="Fernando D.D."/>
            <person name="Lu H.C."/>
            <person name="Taylor S."/>
            <person name="Reynolds S.L."/>
            <person name="Mofiz E."/>
            <person name="Najaraj S.H."/>
            <person name="Gowda H."/>
            <person name="Madugundu A."/>
            <person name="Renuse S."/>
            <person name="Holt D."/>
            <person name="Pandey A."/>
            <person name="Papenfuss A.T."/>
            <person name="Fischer K."/>
        </authorList>
    </citation>
    <scope>NUCLEOTIDE SEQUENCE [LARGE SCALE GENOMIC DNA]</scope>
</reference>
<dbReference type="PANTHER" id="PTHR23151">
    <property type="entry name" value="DIHYDROLIPOAMIDE ACETYL/SUCCINYL-TRANSFERASE-RELATED"/>
    <property type="match status" value="1"/>
</dbReference>
<dbReference type="InterPro" id="IPR004167">
    <property type="entry name" value="PSBD"/>
</dbReference>
<dbReference type="EC" id="2.3.1.-" evidence="3"/>
<protein>
    <recommendedName>
        <fullName evidence="3">Dihydrolipoamide acetyltransferase component of pyruvate dehydrogenase complex</fullName>
        <ecNumber evidence="3">2.3.1.-</ecNumber>
    </recommendedName>
</protein>
<evidence type="ECO:0000256" key="3">
    <source>
        <dbReference type="RuleBase" id="RU003423"/>
    </source>
</evidence>
<organism evidence="6">
    <name type="scientific">Sarcoptes scabiei</name>
    <name type="common">Itch mite</name>
    <name type="synonym">Acarus scabiei</name>
    <dbReference type="NCBI Taxonomy" id="52283"/>
    <lineage>
        <taxon>Eukaryota</taxon>
        <taxon>Metazoa</taxon>
        <taxon>Ecdysozoa</taxon>
        <taxon>Arthropoda</taxon>
        <taxon>Chelicerata</taxon>
        <taxon>Arachnida</taxon>
        <taxon>Acari</taxon>
        <taxon>Acariformes</taxon>
        <taxon>Sarcoptiformes</taxon>
        <taxon>Astigmata</taxon>
        <taxon>Psoroptidia</taxon>
        <taxon>Sarcoptoidea</taxon>
        <taxon>Sarcoptidae</taxon>
        <taxon>Sarcoptinae</taxon>
        <taxon>Sarcoptes</taxon>
    </lineage>
</organism>
<dbReference type="EnsemblMetazoa" id="SSS_1942s_mrna">
    <property type="protein sequence ID" value="KAF7488315.1"/>
    <property type="gene ID" value="SSS_1942"/>
</dbReference>
<dbReference type="InterPro" id="IPR045257">
    <property type="entry name" value="E2/Pdx1"/>
</dbReference>
<keyword evidence="2 3" id="KW-0450">Lipoyl</keyword>
<name>A0A834R249_SARSC</name>
<dbReference type="InterPro" id="IPR001078">
    <property type="entry name" value="2-oxoacid_DH_actylTfrase"/>
</dbReference>
<evidence type="ECO:0000313" key="8">
    <source>
        <dbReference type="Proteomes" id="UP000070412"/>
    </source>
</evidence>